<evidence type="ECO:0000313" key="2">
    <source>
        <dbReference type="Proteomes" id="UP000309186"/>
    </source>
</evidence>
<dbReference type="AlphaFoldDB" id="A0A5R9Q3M6"/>
<sequence>MFLAGCKSSPTYLNATQLQQQYQNIGYAGFYVEEGLESHEAHLKSYLQEPLKAELIKKGFNVIDASQVHETYRALLANTDNLYDPLTGQENENLKNDIWRQALAKTKAELGLDAFMFMGVDVVRAHFTHNIFLGKVARWNGQEESYLSDSASTGDAILSFMQGKQGYVPGSRVYMRFRDEQENLLSFGAGGIELVAQFNGDGEIEVKPEDKIFKDTAKFDSAIQFALREFESHKGKK</sequence>
<accession>A0A5R9Q3M6</accession>
<protein>
    <submittedName>
        <fullName evidence="1">Uncharacterized protein</fullName>
    </submittedName>
</protein>
<dbReference type="EMBL" id="PPSW01000012">
    <property type="protein sequence ID" value="TLX47535.1"/>
    <property type="molecule type" value="Genomic_DNA"/>
</dbReference>
<dbReference type="Proteomes" id="UP000309186">
    <property type="component" value="Unassembled WGS sequence"/>
</dbReference>
<comment type="caution">
    <text evidence="1">The sequence shown here is derived from an EMBL/GenBank/DDBJ whole genome shotgun (WGS) entry which is preliminary data.</text>
</comment>
<reference evidence="1 2" key="1">
    <citation type="submission" date="2018-01" db="EMBL/GenBank/DDBJ databases">
        <title>Co-occurrence of chitin degradation, pigmentation and bioactivity in marine Pseudoalteromonas.</title>
        <authorList>
            <person name="Paulsen S."/>
            <person name="Gram L."/>
            <person name="Machado H."/>
        </authorList>
    </citation>
    <scope>NUCLEOTIDE SEQUENCE [LARGE SCALE GENOMIC DNA]</scope>
    <source>
        <strain evidence="1 2">S3663</strain>
    </source>
</reference>
<gene>
    <name evidence="1" type="ORF">C1E24_09125</name>
</gene>
<evidence type="ECO:0000313" key="1">
    <source>
        <dbReference type="EMBL" id="TLX47535.1"/>
    </source>
</evidence>
<dbReference type="OrthoDB" id="6401972at2"/>
<name>A0A5R9Q3M6_9GAMM</name>
<organism evidence="1 2">
    <name type="scientific">Pseudoalteromonas phenolica</name>
    <dbReference type="NCBI Taxonomy" id="161398"/>
    <lineage>
        <taxon>Bacteria</taxon>
        <taxon>Pseudomonadati</taxon>
        <taxon>Pseudomonadota</taxon>
        <taxon>Gammaproteobacteria</taxon>
        <taxon>Alteromonadales</taxon>
        <taxon>Pseudoalteromonadaceae</taxon>
        <taxon>Pseudoalteromonas</taxon>
    </lineage>
</organism>
<proteinExistence type="predicted"/>